<organism evidence="1 2">
    <name type="scientific">Tilletia walkeri</name>
    <dbReference type="NCBI Taxonomy" id="117179"/>
    <lineage>
        <taxon>Eukaryota</taxon>
        <taxon>Fungi</taxon>
        <taxon>Dikarya</taxon>
        <taxon>Basidiomycota</taxon>
        <taxon>Ustilaginomycotina</taxon>
        <taxon>Exobasidiomycetes</taxon>
        <taxon>Tilletiales</taxon>
        <taxon>Tilletiaceae</taxon>
        <taxon>Tilletia</taxon>
    </lineage>
</organism>
<reference evidence="1" key="2">
    <citation type="journal article" date="2019" name="IMA Fungus">
        <title>Genome sequencing and comparison of five Tilletia species to identify candidate genes for the detection of regulated species infecting wheat.</title>
        <authorList>
            <person name="Nguyen H.D.T."/>
            <person name="Sultana T."/>
            <person name="Kesanakurti P."/>
            <person name="Hambleton S."/>
        </authorList>
    </citation>
    <scope>NUCLEOTIDE SEQUENCE</scope>
    <source>
        <strain evidence="1">DAOMC 236422</strain>
    </source>
</reference>
<evidence type="ECO:0000313" key="2">
    <source>
        <dbReference type="Proteomes" id="UP000078113"/>
    </source>
</evidence>
<accession>A0A8X7N313</accession>
<dbReference type="EMBL" id="LWDG02000393">
    <property type="protein sequence ID" value="KAE8266032.1"/>
    <property type="molecule type" value="Genomic_DNA"/>
</dbReference>
<protein>
    <submittedName>
        <fullName evidence="1">Uncharacterized protein</fullName>
    </submittedName>
</protein>
<evidence type="ECO:0000313" key="1">
    <source>
        <dbReference type="EMBL" id="KAE8266032.1"/>
    </source>
</evidence>
<reference evidence="1" key="1">
    <citation type="submission" date="2016-04" db="EMBL/GenBank/DDBJ databases">
        <authorList>
            <person name="Nguyen H.D."/>
            <person name="Samba Siva P."/>
            <person name="Cullis J."/>
            <person name="Levesque C.A."/>
            <person name="Hambleton S."/>
        </authorList>
    </citation>
    <scope>NUCLEOTIDE SEQUENCE</scope>
    <source>
        <strain evidence="1">DAOMC 236422</strain>
    </source>
</reference>
<sequence>MSNPILFEASSVGAQAANEAFDAYQHTLNKDADRLDHAEAKSQLIRKVRLIVDAAIDRFQEQNDDIVSPDARKEARTVAEEAVVTLLDSEGVRDLQATS</sequence>
<dbReference type="Proteomes" id="UP000078113">
    <property type="component" value="Unassembled WGS sequence"/>
</dbReference>
<dbReference type="AlphaFoldDB" id="A0A8X7N313"/>
<name>A0A8X7N313_9BASI</name>
<gene>
    <name evidence="1" type="ORF">A4X09_0g6314</name>
</gene>
<keyword evidence="2" id="KW-1185">Reference proteome</keyword>
<comment type="caution">
    <text evidence="1">The sequence shown here is derived from an EMBL/GenBank/DDBJ whole genome shotgun (WGS) entry which is preliminary data.</text>
</comment>
<proteinExistence type="predicted"/>